<dbReference type="RefSeq" id="WP_179794614.1">
    <property type="nucleotide sequence ID" value="NZ_BAABHP010000014.1"/>
</dbReference>
<sequence length="128" mass="13145">MTGHVARTVGRQLYGITLLVLSPVLVLLLVLRALVRPPKRRVAMNAQAAADRVLPGVVRVLGVQGMGEAGGFGVRAVLVEDPDVAVSWGCDHWSRPGSPYERAIVPAVAAARAATAGPAGPAGTQPGP</sequence>
<protein>
    <submittedName>
        <fullName evidence="2">Uncharacterized protein</fullName>
    </submittedName>
</protein>
<name>A0A7Y9DWV6_9PSEU</name>
<organism evidence="2 3">
    <name type="scientific">Actinomycetospora corticicola</name>
    <dbReference type="NCBI Taxonomy" id="663602"/>
    <lineage>
        <taxon>Bacteria</taxon>
        <taxon>Bacillati</taxon>
        <taxon>Actinomycetota</taxon>
        <taxon>Actinomycetes</taxon>
        <taxon>Pseudonocardiales</taxon>
        <taxon>Pseudonocardiaceae</taxon>
        <taxon>Actinomycetospora</taxon>
    </lineage>
</organism>
<dbReference type="EMBL" id="JACCBN010000001">
    <property type="protein sequence ID" value="NYD37023.1"/>
    <property type="molecule type" value="Genomic_DNA"/>
</dbReference>
<evidence type="ECO:0000313" key="3">
    <source>
        <dbReference type="Proteomes" id="UP000535890"/>
    </source>
</evidence>
<dbReference type="Proteomes" id="UP000535890">
    <property type="component" value="Unassembled WGS sequence"/>
</dbReference>
<reference evidence="2 3" key="1">
    <citation type="submission" date="2020-07" db="EMBL/GenBank/DDBJ databases">
        <title>Sequencing the genomes of 1000 actinobacteria strains.</title>
        <authorList>
            <person name="Klenk H.-P."/>
        </authorList>
    </citation>
    <scope>NUCLEOTIDE SEQUENCE [LARGE SCALE GENOMIC DNA]</scope>
    <source>
        <strain evidence="2 3">DSM 45772</strain>
    </source>
</reference>
<keyword evidence="1" id="KW-0472">Membrane</keyword>
<accession>A0A7Y9DWV6</accession>
<keyword evidence="1" id="KW-0812">Transmembrane</keyword>
<gene>
    <name evidence="2" type="ORF">BJ983_003125</name>
</gene>
<dbReference type="AlphaFoldDB" id="A0A7Y9DWV6"/>
<keyword evidence="3" id="KW-1185">Reference proteome</keyword>
<keyword evidence="1" id="KW-1133">Transmembrane helix</keyword>
<evidence type="ECO:0000256" key="1">
    <source>
        <dbReference type="SAM" id="Phobius"/>
    </source>
</evidence>
<feature type="transmembrane region" description="Helical" evidence="1">
    <location>
        <begin position="12"/>
        <end position="35"/>
    </location>
</feature>
<evidence type="ECO:0000313" key="2">
    <source>
        <dbReference type="EMBL" id="NYD37023.1"/>
    </source>
</evidence>
<proteinExistence type="predicted"/>
<comment type="caution">
    <text evidence="2">The sequence shown here is derived from an EMBL/GenBank/DDBJ whole genome shotgun (WGS) entry which is preliminary data.</text>
</comment>